<dbReference type="PANTHER" id="PTHR22603">
    <property type="entry name" value="CHOLINE/ETHANOALAMINE KINASE"/>
    <property type="match status" value="1"/>
</dbReference>
<dbReference type="Proteomes" id="UP000239239">
    <property type="component" value="Unassembled WGS sequence"/>
</dbReference>
<dbReference type="Gene3D" id="3.90.1200.10">
    <property type="match status" value="1"/>
</dbReference>
<dbReference type="AlphaFoldDB" id="A0A2S6EZA9"/>
<organism evidence="1 2">
    <name type="scientific">Legionella pneumophila</name>
    <dbReference type="NCBI Taxonomy" id="446"/>
    <lineage>
        <taxon>Bacteria</taxon>
        <taxon>Pseudomonadati</taxon>
        <taxon>Pseudomonadota</taxon>
        <taxon>Gammaproteobacteria</taxon>
        <taxon>Legionellales</taxon>
        <taxon>Legionellaceae</taxon>
        <taxon>Legionella</taxon>
    </lineage>
</organism>
<name>A0A2S6EZA9_LEGPN</name>
<dbReference type="OrthoDB" id="179763at2"/>
<accession>A0A2S6EZA9</accession>
<dbReference type="InterPro" id="IPR011009">
    <property type="entry name" value="Kinase-like_dom_sf"/>
</dbReference>
<dbReference type="PANTHER" id="PTHR22603:SF66">
    <property type="entry name" value="ETHANOLAMINE KINASE"/>
    <property type="match status" value="1"/>
</dbReference>
<dbReference type="InterPro" id="IPR036047">
    <property type="entry name" value="F-box-like_dom_sf"/>
</dbReference>
<dbReference type="Pfam" id="PF00646">
    <property type="entry name" value="F-box"/>
    <property type="match status" value="1"/>
</dbReference>
<evidence type="ECO:0000313" key="2">
    <source>
        <dbReference type="Proteomes" id="UP000239239"/>
    </source>
</evidence>
<dbReference type="GO" id="GO:0004305">
    <property type="term" value="F:ethanolamine kinase activity"/>
    <property type="evidence" value="ECO:0007669"/>
    <property type="project" value="TreeGrafter"/>
</dbReference>
<comment type="caution">
    <text evidence="1">The sequence shown here is derived from an EMBL/GenBank/DDBJ whole genome shotgun (WGS) entry which is preliminary data.</text>
</comment>
<proteinExistence type="predicted"/>
<dbReference type="SUPFAM" id="SSF81383">
    <property type="entry name" value="F-box domain"/>
    <property type="match status" value="1"/>
</dbReference>
<dbReference type="SUPFAM" id="SSF56112">
    <property type="entry name" value="Protein kinase-like (PK-like)"/>
    <property type="match status" value="1"/>
</dbReference>
<sequence length="383" mass="44706">MTFMKLYFFGDDNNKPKLSEHLIIYILSLLDPKSQSVASLVNKDWSRLVQLTQQYLSMLPVIHRIPLFANLGLDVLKLKLMTGGMTNSTFRLRIKNAPEKWVMRIPGKGSSTFITRRDEAHNAKQAEKLGLNVPIAFFDPEDGLQVTRFIEGVHSLDDKALARKEILHEVATMMRKLHKSTSFDNDTHFFERNEELLDLLKRKPFNFPGEIDFIEQRMKKLQEIFSSYHIQQFPCHNDTTPLNFILSENPEIKGSEKIHQIDWEYSSNNDFIWDLVYFMVEAKLNREQQLILLKAYFNTEELSDSLLAWIEVYKPIIEWWITIWSWTQLANGANAVDLSSYEQLGLERYHSTLSHLKSDDFVKALEVIEADSHSLAFTEKRPF</sequence>
<gene>
    <name evidence="1" type="ORF">C3928_07090</name>
</gene>
<reference evidence="1 2" key="1">
    <citation type="submission" date="2018-02" db="EMBL/GenBank/DDBJ databases">
        <title>Draft genome sequences of four Legionella pneumophila clinical strains isolated in Ontario.</title>
        <authorList>
            <person name="Fortuna A."/>
            <person name="Ramnarine R."/>
            <person name="Li A."/>
            <person name="Frantz C."/>
            <person name="Mallo G."/>
        </authorList>
    </citation>
    <scope>NUCLEOTIDE SEQUENCE [LARGE SCALE GENOMIC DNA]</scope>
    <source>
        <strain evidence="1 2">LG61</strain>
    </source>
</reference>
<dbReference type="InterPro" id="IPR001810">
    <property type="entry name" value="F-box_dom"/>
</dbReference>
<keyword evidence="1" id="KW-0418">Kinase</keyword>
<dbReference type="Pfam" id="PF01633">
    <property type="entry name" value="Choline_kinase"/>
    <property type="match status" value="1"/>
</dbReference>
<dbReference type="GO" id="GO:0006646">
    <property type="term" value="P:phosphatidylethanolamine biosynthetic process"/>
    <property type="evidence" value="ECO:0007669"/>
    <property type="project" value="TreeGrafter"/>
</dbReference>
<protein>
    <submittedName>
        <fullName evidence="1">Choline kinase</fullName>
    </submittedName>
</protein>
<keyword evidence="1" id="KW-0808">Transferase</keyword>
<evidence type="ECO:0000313" key="1">
    <source>
        <dbReference type="EMBL" id="PPK30523.1"/>
    </source>
</evidence>
<dbReference type="GO" id="GO:0005737">
    <property type="term" value="C:cytoplasm"/>
    <property type="evidence" value="ECO:0007669"/>
    <property type="project" value="TreeGrafter"/>
</dbReference>
<dbReference type="CDD" id="cd05151">
    <property type="entry name" value="ChoK-like"/>
    <property type="match status" value="1"/>
</dbReference>
<dbReference type="EMBL" id="PQWY01000011">
    <property type="protein sequence ID" value="PPK30523.1"/>
    <property type="molecule type" value="Genomic_DNA"/>
</dbReference>
<dbReference type="Gene3D" id="3.30.200.20">
    <property type="entry name" value="Phosphorylase Kinase, domain 1"/>
    <property type="match status" value="1"/>
</dbReference>